<sequence length="82" mass="9671">MKEIYKDYLFEKHILVSDGEKEEKHVFETLFAMAHFFGVKITKGRELVRCGMVKELSKRFGENVPEPFYRGFPQSVRNLSVK</sequence>
<proteinExistence type="predicted"/>
<dbReference type="Proteomes" id="UP000031011">
    <property type="component" value="Unassembled WGS sequence"/>
</dbReference>
<organism evidence="1 2">
    <name type="scientific">Ligilactobacillus ruminis DPC 6832</name>
    <dbReference type="NCBI Taxonomy" id="1402208"/>
    <lineage>
        <taxon>Bacteria</taxon>
        <taxon>Bacillati</taxon>
        <taxon>Bacillota</taxon>
        <taxon>Bacilli</taxon>
        <taxon>Lactobacillales</taxon>
        <taxon>Lactobacillaceae</taxon>
        <taxon>Ligilactobacillus</taxon>
    </lineage>
</organism>
<dbReference type="EMBL" id="AWYA01000123">
    <property type="protein sequence ID" value="KIC04212.1"/>
    <property type="molecule type" value="Genomic_DNA"/>
</dbReference>
<comment type="caution">
    <text evidence="1">The sequence shown here is derived from an EMBL/GenBank/DDBJ whole genome shotgun (WGS) entry which is preliminary data.</text>
</comment>
<name>A0A837DR59_9LACO</name>
<evidence type="ECO:0000313" key="1">
    <source>
        <dbReference type="EMBL" id="KIC04212.1"/>
    </source>
</evidence>
<gene>
    <name evidence="1" type="ORF">LRN_0650</name>
</gene>
<dbReference type="AlphaFoldDB" id="A0A837DR59"/>
<reference evidence="1 2" key="1">
    <citation type="journal article" date="2015" name="BMC Microbiol.">
        <title>Lactobacillus ruminis strains cluster according to their mammalian gut source.</title>
        <authorList>
            <person name="O' Donnell M.M."/>
            <person name="Harris H.M."/>
            <person name="Lynch D.B."/>
            <person name="Ross R.P."/>
            <person name="O'Toole P.W."/>
        </authorList>
    </citation>
    <scope>NUCLEOTIDE SEQUENCE [LARGE SCALE GENOMIC DNA]</scope>
    <source>
        <strain evidence="1 2">DPC 6832</strain>
    </source>
</reference>
<evidence type="ECO:0000313" key="2">
    <source>
        <dbReference type="Proteomes" id="UP000031011"/>
    </source>
</evidence>
<accession>A0A837DR59</accession>
<protein>
    <submittedName>
        <fullName evidence="1">LPS biosynthesis protein</fullName>
    </submittedName>
</protein>